<evidence type="ECO:0000313" key="3">
    <source>
        <dbReference type="Proteomes" id="UP000069940"/>
    </source>
</evidence>
<dbReference type="Pfam" id="PF05380">
    <property type="entry name" value="Peptidase_A17"/>
    <property type="match status" value="1"/>
</dbReference>
<dbReference type="SUPFAM" id="SSF53098">
    <property type="entry name" value="Ribonuclease H-like"/>
    <property type="match status" value="1"/>
</dbReference>
<dbReference type="InterPro" id="IPR008042">
    <property type="entry name" value="Retrotrans_Pao"/>
</dbReference>
<dbReference type="GeneID" id="134292162"/>
<dbReference type="Pfam" id="PF17921">
    <property type="entry name" value="Integrase_H2C2"/>
    <property type="match status" value="1"/>
</dbReference>
<protein>
    <recommendedName>
        <fullName evidence="1">Integrase catalytic domain-containing protein</fullName>
    </recommendedName>
</protein>
<reference evidence="3" key="1">
    <citation type="journal article" date="2015" name="Proc. Natl. Acad. Sci. U.S.A.">
        <title>Genome sequence of the Asian Tiger mosquito, Aedes albopictus, reveals insights into its biology, genetics, and evolution.</title>
        <authorList>
            <person name="Chen X.G."/>
            <person name="Jiang X."/>
            <person name="Gu J."/>
            <person name="Xu M."/>
            <person name="Wu Y."/>
            <person name="Deng Y."/>
            <person name="Zhang C."/>
            <person name="Bonizzoni M."/>
            <person name="Dermauw W."/>
            <person name="Vontas J."/>
            <person name="Armbruster P."/>
            <person name="Huang X."/>
            <person name="Yang Y."/>
            <person name="Zhang H."/>
            <person name="He W."/>
            <person name="Peng H."/>
            <person name="Liu Y."/>
            <person name="Wu K."/>
            <person name="Chen J."/>
            <person name="Lirakis M."/>
            <person name="Topalis P."/>
            <person name="Van Leeuwen T."/>
            <person name="Hall A.B."/>
            <person name="Jiang X."/>
            <person name="Thorpe C."/>
            <person name="Mueller R.L."/>
            <person name="Sun C."/>
            <person name="Waterhouse R.M."/>
            <person name="Yan G."/>
            <person name="Tu Z.J."/>
            <person name="Fang X."/>
            <person name="James A.A."/>
        </authorList>
    </citation>
    <scope>NUCLEOTIDE SEQUENCE [LARGE SCALE GENOMIC DNA]</scope>
    <source>
        <strain evidence="3">Foshan</strain>
    </source>
</reference>
<accession>A0ABM1ZSN1</accession>
<dbReference type="InterPro" id="IPR036397">
    <property type="entry name" value="RNaseH_sf"/>
</dbReference>
<sequence>MDGVKFFEIMGFADASSKAYGCCVYLRGVKFDGTAEMKLLCGRSRVAPLKEGKRIPRSDNEPGELTIPRLELCAAKLLTEQVLKITDAVEVKIDRIVLWSDSKIVLRWIDYLKADAPVFVRNRITCIRQATRERNYEWKYIPSEFNPADLISRGVYPASLKAYDFWWQGPAFLQAADFEECCKCEHEPGEANNRSLNDEVVAAAIIPDNSPMAMTMKHSDFRKLQRIFGYVTRFVQNCRKAKGDRRTGGLQIGDHREAMLTLVRIVQFSTYGTDIDKLLKGKSLNSKLSNFKPIFDADERLLRVGGRIRNSDLPRNQRHPLILPDKNHLTEIIINALHREYLHVGQNGLLAIVRQQFWPMNAKRTINRVLRKCVRCFRVKPRDVDLLMGDLPSFRVTVSHPFMRTGVDYAGPVLLKQGRMKAPIKAYIALFVCMATKAIHIELVSSLSTDSFLAALHRFVGRRGNVAEILSDNGKNFIGANRQLKELQTLTMSDMMKQEIAKFCQPKGIMWNFNPPKAPHQGGLWEAGVKSAKFHLHRILKEAYLTYEEMSTLLVQIEAILNSRPLCEQSTDPMDYEALSPAHFLVGRELTAEAEPMYDHLKENTLSRYQLVQCRKQACPH</sequence>
<organism evidence="2 3">
    <name type="scientific">Aedes albopictus</name>
    <name type="common">Asian tiger mosquito</name>
    <name type="synonym">Stegomyia albopicta</name>
    <dbReference type="NCBI Taxonomy" id="7160"/>
    <lineage>
        <taxon>Eukaryota</taxon>
        <taxon>Metazoa</taxon>
        <taxon>Ecdysozoa</taxon>
        <taxon>Arthropoda</taxon>
        <taxon>Hexapoda</taxon>
        <taxon>Insecta</taxon>
        <taxon>Pterygota</taxon>
        <taxon>Neoptera</taxon>
        <taxon>Endopterygota</taxon>
        <taxon>Diptera</taxon>
        <taxon>Nematocera</taxon>
        <taxon>Culicoidea</taxon>
        <taxon>Culicidae</taxon>
        <taxon>Culicinae</taxon>
        <taxon>Aedini</taxon>
        <taxon>Aedes</taxon>
        <taxon>Stegomyia</taxon>
    </lineage>
</organism>
<keyword evidence="3" id="KW-1185">Reference proteome</keyword>
<evidence type="ECO:0000259" key="1">
    <source>
        <dbReference type="PROSITE" id="PS50994"/>
    </source>
</evidence>
<reference evidence="2" key="2">
    <citation type="submission" date="2025-05" db="UniProtKB">
        <authorList>
            <consortium name="EnsemblMetazoa"/>
        </authorList>
    </citation>
    <scope>IDENTIFICATION</scope>
    <source>
        <strain evidence="2">Foshan</strain>
    </source>
</reference>
<dbReference type="InterPro" id="IPR041588">
    <property type="entry name" value="Integrase_H2C2"/>
</dbReference>
<dbReference type="InterPro" id="IPR001584">
    <property type="entry name" value="Integrase_cat-core"/>
</dbReference>
<proteinExistence type="predicted"/>
<feature type="domain" description="Integrase catalytic" evidence="1">
    <location>
        <begin position="397"/>
        <end position="589"/>
    </location>
</feature>
<dbReference type="EnsemblMetazoa" id="AALFPA23_021292.R31465">
    <property type="protein sequence ID" value="AALFPA23_021292.P31465"/>
    <property type="gene ID" value="AALFPA23_021292"/>
</dbReference>
<dbReference type="PANTHER" id="PTHR47331:SF1">
    <property type="entry name" value="GAG-LIKE PROTEIN"/>
    <property type="match status" value="1"/>
</dbReference>
<dbReference type="RefSeq" id="XP_062717001.1">
    <property type="nucleotide sequence ID" value="XM_062861017.1"/>
</dbReference>
<name>A0ABM1ZSN1_AEDAL</name>
<dbReference type="Gene3D" id="1.10.340.70">
    <property type="match status" value="1"/>
</dbReference>
<evidence type="ECO:0000313" key="2">
    <source>
        <dbReference type="EnsemblMetazoa" id="AALFPA23_021292.P31465"/>
    </source>
</evidence>
<dbReference type="InterPro" id="IPR012337">
    <property type="entry name" value="RNaseH-like_sf"/>
</dbReference>
<dbReference type="Gene3D" id="3.30.420.10">
    <property type="entry name" value="Ribonuclease H-like superfamily/Ribonuclease H"/>
    <property type="match status" value="1"/>
</dbReference>
<dbReference type="Proteomes" id="UP000069940">
    <property type="component" value="Unassembled WGS sequence"/>
</dbReference>
<dbReference type="PANTHER" id="PTHR47331">
    <property type="entry name" value="PHD-TYPE DOMAIN-CONTAINING PROTEIN"/>
    <property type="match status" value="1"/>
</dbReference>
<dbReference type="PROSITE" id="PS50994">
    <property type="entry name" value="INTEGRASE"/>
    <property type="match status" value="1"/>
</dbReference>